<gene>
    <name evidence="1" type="ORF">FWILDA_LOCUS9239</name>
</gene>
<name>A0A9W4SSB5_9GLOM</name>
<proteinExistence type="predicted"/>
<dbReference type="OrthoDB" id="2407183at2759"/>
<evidence type="ECO:0000313" key="1">
    <source>
        <dbReference type="EMBL" id="CAI2179741.1"/>
    </source>
</evidence>
<dbReference type="Proteomes" id="UP001153678">
    <property type="component" value="Unassembled WGS sequence"/>
</dbReference>
<protein>
    <submittedName>
        <fullName evidence="1">3326_t:CDS:1</fullName>
    </submittedName>
</protein>
<comment type="caution">
    <text evidence="1">The sequence shown here is derived from an EMBL/GenBank/DDBJ whole genome shotgun (WGS) entry which is preliminary data.</text>
</comment>
<dbReference type="AlphaFoldDB" id="A0A9W4SSB5"/>
<accession>A0A9W4SSB5</accession>
<organism evidence="1 2">
    <name type="scientific">Funneliformis geosporum</name>
    <dbReference type="NCBI Taxonomy" id="1117311"/>
    <lineage>
        <taxon>Eukaryota</taxon>
        <taxon>Fungi</taxon>
        <taxon>Fungi incertae sedis</taxon>
        <taxon>Mucoromycota</taxon>
        <taxon>Glomeromycotina</taxon>
        <taxon>Glomeromycetes</taxon>
        <taxon>Glomerales</taxon>
        <taxon>Glomeraceae</taxon>
        <taxon>Funneliformis</taxon>
    </lineage>
</organism>
<keyword evidence="2" id="KW-1185">Reference proteome</keyword>
<dbReference type="EMBL" id="CAMKVN010002135">
    <property type="protein sequence ID" value="CAI2179741.1"/>
    <property type="molecule type" value="Genomic_DNA"/>
</dbReference>
<sequence>MILTRPSFDTVARFNELPSLWEAIEARKKQVTEETFKTLGQLFVDYHIENIFGLALLHNHFLLEEGEILLGTGSLSDEQQKVISQPIKSDKLTSPVQGSNWRITPDNLYVPYEFRLEDDHKVNSYLLSYFDFNLILTFHSNSSLHPLYLKKIDFSSSEIQSFLEEFSRKLNELDLANVFAICAIDTDSFLPGIEKTEERKNITVPLTDSDKPDDQFEAVWNFKHGPKKPIERGCSNYCQPFENGKHGKFHRRTK</sequence>
<evidence type="ECO:0000313" key="2">
    <source>
        <dbReference type="Proteomes" id="UP001153678"/>
    </source>
</evidence>
<reference evidence="1" key="1">
    <citation type="submission" date="2022-08" db="EMBL/GenBank/DDBJ databases">
        <authorList>
            <person name="Kallberg Y."/>
            <person name="Tangrot J."/>
            <person name="Rosling A."/>
        </authorList>
    </citation>
    <scope>NUCLEOTIDE SEQUENCE</scope>
    <source>
        <strain evidence="1">Wild A</strain>
    </source>
</reference>